<keyword evidence="3" id="KW-0808">Transferase</keyword>
<evidence type="ECO:0000256" key="5">
    <source>
        <dbReference type="ARBA" id="ARBA00022777"/>
    </source>
</evidence>
<evidence type="ECO:0000256" key="2">
    <source>
        <dbReference type="ARBA" id="ARBA00011903"/>
    </source>
</evidence>
<evidence type="ECO:0000256" key="4">
    <source>
        <dbReference type="ARBA" id="ARBA00022741"/>
    </source>
</evidence>
<dbReference type="PANTHER" id="PTHR32309:SF13">
    <property type="entry name" value="FERRIC ENTEROBACTIN TRANSPORT PROTEIN FEPE"/>
    <property type="match status" value="1"/>
</dbReference>
<keyword evidence="7" id="KW-0829">Tyrosine-protein kinase</keyword>
<dbReference type="STRING" id="930129.SAMN05216352_11564"/>
<comment type="similarity">
    <text evidence="1">Belongs to the CpsD/CapB family.</text>
</comment>
<dbReference type="OrthoDB" id="9794577at2"/>
<reference evidence="10 11" key="1">
    <citation type="submission" date="2016-10" db="EMBL/GenBank/DDBJ databases">
        <authorList>
            <person name="de Groot N.N."/>
        </authorList>
    </citation>
    <scope>NUCLEOTIDE SEQUENCE [LARGE SCALE GENOMIC DNA]</scope>
    <source>
        <strain evidence="11">P4B,CCM 7963,CECT 7998,DSM 25260,IBRC-M 10614,KCTC 13821</strain>
    </source>
</reference>
<dbReference type="PANTHER" id="PTHR32309">
    <property type="entry name" value="TYROSINE-PROTEIN KINASE"/>
    <property type="match status" value="1"/>
</dbReference>
<dbReference type="Proteomes" id="UP000199017">
    <property type="component" value="Unassembled WGS sequence"/>
</dbReference>
<dbReference type="RefSeq" id="WP_091587456.1">
    <property type="nucleotide sequence ID" value="NZ_FNDU01000015.1"/>
</dbReference>
<dbReference type="InterPro" id="IPR050445">
    <property type="entry name" value="Bact_polysacc_biosynth/exp"/>
</dbReference>
<dbReference type="InterPro" id="IPR025669">
    <property type="entry name" value="AAA_dom"/>
</dbReference>
<dbReference type="CDD" id="cd05387">
    <property type="entry name" value="BY-kinase"/>
    <property type="match status" value="1"/>
</dbReference>
<dbReference type="SUPFAM" id="SSF52540">
    <property type="entry name" value="P-loop containing nucleoside triphosphate hydrolases"/>
    <property type="match status" value="1"/>
</dbReference>
<dbReference type="GO" id="GO:0005886">
    <property type="term" value="C:plasma membrane"/>
    <property type="evidence" value="ECO:0007669"/>
    <property type="project" value="UniProtKB-ARBA"/>
</dbReference>
<dbReference type="InterPro" id="IPR027417">
    <property type="entry name" value="P-loop_NTPase"/>
</dbReference>
<comment type="catalytic activity">
    <reaction evidence="8">
        <text>L-tyrosyl-[protein] + ATP = O-phospho-L-tyrosyl-[protein] + ADP + H(+)</text>
        <dbReference type="Rhea" id="RHEA:10596"/>
        <dbReference type="Rhea" id="RHEA-COMP:10136"/>
        <dbReference type="Rhea" id="RHEA-COMP:20101"/>
        <dbReference type="ChEBI" id="CHEBI:15378"/>
        <dbReference type="ChEBI" id="CHEBI:30616"/>
        <dbReference type="ChEBI" id="CHEBI:46858"/>
        <dbReference type="ChEBI" id="CHEBI:61978"/>
        <dbReference type="ChEBI" id="CHEBI:456216"/>
        <dbReference type="EC" id="2.7.10.2"/>
    </reaction>
</comment>
<evidence type="ECO:0000259" key="9">
    <source>
        <dbReference type="Pfam" id="PF13614"/>
    </source>
</evidence>
<name>A0A1G8PPU0_9BACI</name>
<evidence type="ECO:0000313" key="11">
    <source>
        <dbReference type="Proteomes" id="UP000199017"/>
    </source>
</evidence>
<evidence type="ECO:0000256" key="1">
    <source>
        <dbReference type="ARBA" id="ARBA00007316"/>
    </source>
</evidence>
<dbReference type="AlphaFoldDB" id="A0A1G8PPU0"/>
<dbReference type="GO" id="GO:0042802">
    <property type="term" value="F:identical protein binding"/>
    <property type="evidence" value="ECO:0007669"/>
    <property type="project" value="UniProtKB-ARBA"/>
</dbReference>
<dbReference type="NCBIfam" id="TIGR01007">
    <property type="entry name" value="eps_fam"/>
    <property type="match status" value="1"/>
</dbReference>
<gene>
    <name evidence="10" type="ORF">SAMN05216352_11564</name>
</gene>
<accession>A0A1G8PPU0</accession>
<keyword evidence="5" id="KW-0418">Kinase</keyword>
<evidence type="ECO:0000256" key="7">
    <source>
        <dbReference type="ARBA" id="ARBA00023137"/>
    </source>
</evidence>
<proteinExistence type="inferred from homology"/>
<dbReference type="Gene3D" id="3.40.50.300">
    <property type="entry name" value="P-loop containing nucleotide triphosphate hydrolases"/>
    <property type="match status" value="1"/>
</dbReference>
<protein>
    <recommendedName>
        <fullName evidence="2">non-specific protein-tyrosine kinase</fullName>
        <ecNumber evidence="2">2.7.10.2</ecNumber>
    </recommendedName>
</protein>
<sequence length="233" mass="25775">MGLKFKKKKDTLKKRAVITHENPKSPIAEQYRTLRTNLQFASVDKELESLLITSPGPFEGKSLTAANVAAVFAQQGKKVLLVDADLRKPTIHYTFQVANTTGLSSYLVNDLSLTNVVQNSGIDNLYLLSSGPVPPNPSELLSSKQMKKMMTEANQHFDLIIFDTPPVLAVTDTQILSNDVDGVLLVIRSKQTESEAAKKARDLLKQSHANILGAVLNDQSTKDSNYYYYYGNK</sequence>
<evidence type="ECO:0000256" key="3">
    <source>
        <dbReference type="ARBA" id="ARBA00022679"/>
    </source>
</evidence>
<dbReference type="InterPro" id="IPR005702">
    <property type="entry name" value="Wzc-like_C"/>
</dbReference>
<evidence type="ECO:0000256" key="8">
    <source>
        <dbReference type="ARBA" id="ARBA00051245"/>
    </source>
</evidence>
<evidence type="ECO:0000313" key="10">
    <source>
        <dbReference type="EMBL" id="SDI94453.1"/>
    </source>
</evidence>
<organism evidence="10 11">
    <name type="scientific">Alteribacillus bidgolensis</name>
    <dbReference type="NCBI Taxonomy" id="930129"/>
    <lineage>
        <taxon>Bacteria</taxon>
        <taxon>Bacillati</taxon>
        <taxon>Bacillota</taxon>
        <taxon>Bacilli</taxon>
        <taxon>Bacillales</taxon>
        <taxon>Bacillaceae</taxon>
        <taxon>Alteribacillus</taxon>
    </lineage>
</organism>
<dbReference type="FunFam" id="3.40.50.300:FF:000527">
    <property type="entry name" value="Tyrosine-protein kinase etk"/>
    <property type="match status" value="1"/>
</dbReference>
<feature type="domain" description="AAA" evidence="9">
    <location>
        <begin position="60"/>
        <end position="192"/>
    </location>
</feature>
<keyword evidence="11" id="KW-1185">Reference proteome</keyword>
<keyword evidence="6" id="KW-0067">ATP-binding</keyword>
<keyword evidence="4" id="KW-0547">Nucleotide-binding</keyword>
<dbReference type="EC" id="2.7.10.2" evidence="2"/>
<evidence type="ECO:0000256" key="6">
    <source>
        <dbReference type="ARBA" id="ARBA00022840"/>
    </source>
</evidence>
<dbReference type="Pfam" id="PF13614">
    <property type="entry name" value="AAA_31"/>
    <property type="match status" value="1"/>
</dbReference>
<dbReference type="EMBL" id="FNDU01000015">
    <property type="protein sequence ID" value="SDI94453.1"/>
    <property type="molecule type" value="Genomic_DNA"/>
</dbReference>
<dbReference type="GO" id="GO:0004715">
    <property type="term" value="F:non-membrane spanning protein tyrosine kinase activity"/>
    <property type="evidence" value="ECO:0007669"/>
    <property type="project" value="UniProtKB-EC"/>
</dbReference>
<dbReference type="GO" id="GO:0005524">
    <property type="term" value="F:ATP binding"/>
    <property type="evidence" value="ECO:0007669"/>
    <property type="project" value="UniProtKB-KW"/>
</dbReference>